<organism evidence="1 3">
    <name type="scientific">Blepharisma stoltei</name>
    <dbReference type="NCBI Taxonomy" id="1481888"/>
    <lineage>
        <taxon>Eukaryota</taxon>
        <taxon>Sar</taxon>
        <taxon>Alveolata</taxon>
        <taxon>Ciliophora</taxon>
        <taxon>Postciliodesmatophora</taxon>
        <taxon>Heterotrichea</taxon>
        <taxon>Heterotrichida</taxon>
        <taxon>Blepharismidae</taxon>
        <taxon>Blepharisma</taxon>
    </lineage>
</organism>
<dbReference type="Proteomes" id="UP001162131">
    <property type="component" value="Unassembled WGS sequence"/>
</dbReference>
<sequence length="260" mass="30086">MVKNLKSNTHSKTRRPLQKANFIQTVDIFNLKNNHEPFQVEIPLNKLFQEKIARTARTKWWKVTENTKEFLDGFQIVILNCYRGPEHGSVEKETLAFSWPIESIDEEDIEACIITGEMDDFYIQGNNPDTCEICAIIAAVIEINGKIKEPLEGRWKNGGYSIAMLFKSQSIICEKIAKYQIGVFAERGEKVYLLVHLQNLSVIHSSFAIVEGPLIYFYNSWMMKPVILKLKGLKQFTIKDFKGNGTLFIPKEWFRLRAFK</sequence>
<evidence type="ECO:0000313" key="1">
    <source>
        <dbReference type="EMBL" id="CAG9319450.1"/>
    </source>
</evidence>
<dbReference type="AlphaFoldDB" id="A0AAU9J298"/>
<proteinExistence type="predicted"/>
<keyword evidence="3" id="KW-1185">Reference proteome</keyword>
<dbReference type="EMBL" id="CAJZBQ010000023">
    <property type="protein sequence ID" value="CAG9319450.1"/>
    <property type="molecule type" value="Genomic_DNA"/>
</dbReference>
<name>A0AAU9J298_9CILI</name>
<comment type="caution">
    <text evidence="1">The sequence shown here is derived from an EMBL/GenBank/DDBJ whole genome shotgun (WGS) entry which is preliminary data.</text>
</comment>
<protein>
    <submittedName>
        <fullName evidence="1">Uncharacterized protein</fullName>
    </submittedName>
</protein>
<evidence type="ECO:0000313" key="2">
    <source>
        <dbReference type="EMBL" id="CAG9334420.1"/>
    </source>
</evidence>
<reference evidence="1" key="1">
    <citation type="submission" date="2021-09" db="EMBL/GenBank/DDBJ databases">
        <authorList>
            <consortium name="AG Swart"/>
            <person name="Singh M."/>
            <person name="Singh A."/>
            <person name="Seah K."/>
            <person name="Emmerich C."/>
        </authorList>
    </citation>
    <scope>NUCLEOTIDE SEQUENCE</scope>
    <source>
        <strain evidence="1">ATCC30299</strain>
    </source>
</reference>
<gene>
    <name evidence="1" type="ORF">BSTOLATCC_MIC24006</name>
    <name evidence="2" type="ORF">BSTOLATCC_MIC61038</name>
</gene>
<dbReference type="EMBL" id="CAJZBQ010000058">
    <property type="protein sequence ID" value="CAG9334420.1"/>
    <property type="molecule type" value="Genomic_DNA"/>
</dbReference>
<evidence type="ECO:0000313" key="3">
    <source>
        <dbReference type="Proteomes" id="UP001162131"/>
    </source>
</evidence>
<accession>A0AAU9J298</accession>